<organism evidence="2 3">
    <name type="scientific">Saccharata proteae CBS 121410</name>
    <dbReference type="NCBI Taxonomy" id="1314787"/>
    <lineage>
        <taxon>Eukaryota</taxon>
        <taxon>Fungi</taxon>
        <taxon>Dikarya</taxon>
        <taxon>Ascomycota</taxon>
        <taxon>Pezizomycotina</taxon>
        <taxon>Dothideomycetes</taxon>
        <taxon>Dothideomycetes incertae sedis</taxon>
        <taxon>Botryosphaeriales</taxon>
        <taxon>Saccharataceae</taxon>
        <taxon>Saccharata</taxon>
    </lineage>
</organism>
<dbReference type="Proteomes" id="UP000799776">
    <property type="component" value="Unassembled WGS sequence"/>
</dbReference>
<keyword evidence="1" id="KW-0732">Signal</keyword>
<proteinExistence type="predicted"/>
<feature type="chain" id="PRO_5040386506" evidence="1">
    <location>
        <begin position="28"/>
        <end position="456"/>
    </location>
</feature>
<name>A0A9P4HRH6_9PEZI</name>
<keyword evidence="3" id="KW-1185">Reference proteome</keyword>
<dbReference type="EMBL" id="ML978723">
    <property type="protein sequence ID" value="KAF2086619.1"/>
    <property type="molecule type" value="Genomic_DNA"/>
</dbReference>
<protein>
    <submittedName>
        <fullName evidence="2">Uncharacterized protein</fullName>
    </submittedName>
</protein>
<comment type="caution">
    <text evidence="2">The sequence shown here is derived from an EMBL/GenBank/DDBJ whole genome shotgun (WGS) entry which is preliminary data.</text>
</comment>
<evidence type="ECO:0000256" key="1">
    <source>
        <dbReference type="SAM" id="SignalP"/>
    </source>
</evidence>
<dbReference type="OrthoDB" id="3762642at2759"/>
<evidence type="ECO:0000313" key="2">
    <source>
        <dbReference type="EMBL" id="KAF2086619.1"/>
    </source>
</evidence>
<gene>
    <name evidence="2" type="ORF">K490DRAFT_57536</name>
</gene>
<feature type="signal peptide" evidence="1">
    <location>
        <begin position="1"/>
        <end position="27"/>
    </location>
</feature>
<dbReference type="AlphaFoldDB" id="A0A9P4HRH6"/>
<sequence length="456" mass="51847">MVPSAPPIYKTIIGLVAFSILFPSAGAAPTVDGTTSNIVRSEVNSGSSSLEIRDLFGLQARGEDYNESCEDFDAWDDDKEALNSDSSKRDLSNLEKRSTGKKIRACDDKIAAKTRDYPGPSAFFDEKKMEPYLKDLKSFNFKTPKDCSDFTFGSVTSPTKKDDATGYDSEHVLEVQLVTQFIDDQSATKGSTLENPDPNSSSKINLCAYMEPYWADLPDDKKIKEINGEKLSEKKAEQAIKWIAAQFPQNGEGHFEEFVFLQKKVNSLKGNIWGGNQVTDETNRKVMAKSIKLDGKDDKTILTDYKKATQKWKDILAVWKYHQDSNVKGILRKQAKRVGEMFGSLEDELPKINFEKEFSGKKEKMPTYKSQSLKDAWYTFMKTRNDEIITTTDNWLKKWKDEMVDKKDDLKKKQDDKKTSSNNKKSYGDLITIIENLEKAYNNKGTWKNAFSDKLY</sequence>
<accession>A0A9P4HRH6</accession>
<evidence type="ECO:0000313" key="3">
    <source>
        <dbReference type="Proteomes" id="UP000799776"/>
    </source>
</evidence>
<reference evidence="2" key="1">
    <citation type="journal article" date="2020" name="Stud. Mycol.">
        <title>101 Dothideomycetes genomes: a test case for predicting lifestyles and emergence of pathogens.</title>
        <authorList>
            <person name="Haridas S."/>
            <person name="Albert R."/>
            <person name="Binder M."/>
            <person name="Bloem J."/>
            <person name="Labutti K."/>
            <person name="Salamov A."/>
            <person name="Andreopoulos B."/>
            <person name="Baker S."/>
            <person name="Barry K."/>
            <person name="Bills G."/>
            <person name="Bluhm B."/>
            <person name="Cannon C."/>
            <person name="Castanera R."/>
            <person name="Culley D."/>
            <person name="Daum C."/>
            <person name="Ezra D."/>
            <person name="Gonzalez J."/>
            <person name="Henrissat B."/>
            <person name="Kuo A."/>
            <person name="Liang C."/>
            <person name="Lipzen A."/>
            <person name="Lutzoni F."/>
            <person name="Magnuson J."/>
            <person name="Mondo S."/>
            <person name="Nolan M."/>
            <person name="Ohm R."/>
            <person name="Pangilinan J."/>
            <person name="Park H.-J."/>
            <person name="Ramirez L."/>
            <person name="Alfaro M."/>
            <person name="Sun H."/>
            <person name="Tritt A."/>
            <person name="Yoshinaga Y."/>
            <person name="Zwiers L.-H."/>
            <person name="Turgeon B."/>
            <person name="Goodwin S."/>
            <person name="Spatafora J."/>
            <person name="Crous P."/>
            <person name="Grigoriev I."/>
        </authorList>
    </citation>
    <scope>NUCLEOTIDE SEQUENCE</scope>
    <source>
        <strain evidence="2">CBS 121410</strain>
    </source>
</reference>